<protein>
    <submittedName>
        <fullName evidence="1">Alpha-ketoglutarate permease</fullName>
    </submittedName>
</protein>
<evidence type="ECO:0000313" key="1">
    <source>
        <dbReference type="EMBL" id="MJL95151.1"/>
    </source>
</evidence>
<sequence>MHNDTQQMYNIFFTKKINNSDRQKHRITAGDIMAWLKVL</sequence>
<dbReference type="Proteomes" id="UP000885382">
    <property type="component" value="Unassembled WGS sequence"/>
</dbReference>
<comment type="caution">
    <text evidence="1">The sequence shown here is derived from an EMBL/GenBank/DDBJ whole genome shotgun (WGS) entry which is preliminary data.</text>
</comment>
<accession>A0A2T3SYS0</accession>
<name>A0A2T3SYS0_ECOLX</name>
<proteinExistence type="predicted"/>
<reference evidence="1" key="1">
    <citation type="submission" date="2018-06" db="EMBL/GenBank/DDBJ databases">
        <authorList>
            <person name="Ashton P.M."/>
            <person name="Dallman T."/>
            <person name="Nair S."/>
            <person name="De Pinna E."/>
            <person name="Peters T."/>
            <person name="Grant K."/>
        </authorList>
    </citation>
    <scope>NUCLEOTIDE SEQUENCE [LARGE SCALE GENOMIC DNA]</scope>
    <source>
        <strain evidence="1">462023</strain>
    </source>
</reference>
<gene>
    <name evidence="1" type="ORF">DNX30_20800</name>
</gene>
<dbReference type="EMBL" id="RTJF01000029">
    <property type="protein sequence ID" value="MJL95151.1"/>
    <property type="molecule type" value="Genomic_DNA"/>
</dbReference>
<organism evidence="1">
    <name type="scientific">Escherichia coli</name>
    <dbReference type="NCBI Taxonomy" id="562"/>
    <lineage>
        <taxon>Bacteria</taxon>
        <taxon>Pseudomonadati</taxon>
        <taxon>Pseudomonadota</taxon>
        <taxon>Gammaproteobacteria</taxon>
        <taxon>Enterobacterales</taxon>
        <taxon>Enterobacteriaceae</taxon>
        <taxon>Escherichia</taxon>
    </lineage>
</organism>
<dbReference type="AlphaFoldDB" id="A0A2T3SYS0"/>